<dbReference type="OMA" id="PHDFGPN"/>
<sequence>MSSVPIRNWINLLRDLATSPAAIIVVCGFVAYVAYTKTRRRFVTYDDIDYKNEGHVQQPIPLKGLRLTRKQLAKFNSNRADKKYLVALNDLIYDVSSGATDFGPDGKYAELPGTEISNYVKKESRLEGREYELCLNEWRMKLDDFFYPAGKLVADAATKMDSVPEEIEDINEEEQPDLDLLDEEGDVELGIAGSSKHNISVSSEKDTSSEGDSNRITYEGFPDRDDRDEVDSEEEGQGDYDRNNVTLIPVP</sequence>
<keyword evidence="2" id="KW-1133">Transmembrane helix</keyword>
<gene>
    <name evidence="4" type="primary">LOC108074554</name>
</gene>
<dbReference type="RefSeq" id="XP_017022141.1">
    <property type="nucleotide sequence ID" value="XM_017166652.2"/>
</dbReference>
<feature type="transmembrane region" description="Helical" evidence="2">
    <location>
        <begin position="16"/>
        <end position="35"/>
    </location>
</feature>
<dbReference type="Gene3D" id="3.10.120.10">
    <property type="entry name" value="Cytochrome b5-like heme/steroid binding domain"/>
    <property type="match status" value="1"/>
</dbReference>
<dbReference type="OrthoDB" id="547796at2759"/>
<evidence type="ECO:0000313" key="4">
    <source>
        <dbReference type="RefSeq" id="XP_017022141.1"/>
    </source>
</evidence>
<evidence type="ECO:0000313" key="3">
    <source>
        <dbReference type="Proteomes" id="UP001652661"/>
    </source>
</evidence>
<dbReference type="SUPFAM" id="SSF55856">
    <property type="entry name" value="Cytochrome b5-like heme/steroid binding domain"/>
    <property type="match status" value="1"/>
</dbReference>
<accession>A0A6P4IHA5</accession>
<dbReference type="Proteomes" id="UP001652661">
    <property type="component" value="Chromosome 2L"/>
</dbReference>
<keyword evidence="2" id="KW-0812">Transmembrane</keyword>
<keyword evidence="2" id="KW-0472">Membrane</keyword>
<feature type="compositionally biased region" description="Acidic residues" evidence="1">
    <location>
        <begin position="228"/>
        <end position="238"/>
    </location>
</feature>
<dbReference type="AlphaFoldDB" id="A0A6P4IHA5"/>
<reference evidence="4" key="2">
    <citation type="submission" date="2025-08" db="UniProtKB">
        <authorList>
            <consortium name="RefSeq"/>
        </authorList>
    </citation>
    <scope>IDENTIFICATION</scope>
    <source>
        <strain evidence="4">14028-0561.14</strain>
        <tissue evidence="4">Whole fly</tissue>
    </source>
</reference>
<evidence type="ECO:0000256" key="2">
    <source>
        <dbReference type="SAM" id="Phobius"/>
    </source>
</evidence>
<dbReference type="GeneID" id="108074554"/>
<protein>
    <recommendedName>
        <fullName evidence="5">Membrane-associated progesterone receptor component 1</fullName>
    </recommendedName>
</protein>
<evidence type="ECO:0000256" key="1">
    <source>
        <dbReference type="SAM" id="MobiDB-lite"/>
    </source>
</evidence>
<feature type="region of interest" description="Disordered" evidence="1">
    <location>
        <begin position="191"/>
        <end position="251"/>
    </location>
</feature>
<dbReference type="InterPro" id="IPR036400">
    <property type="entry name" value="Cyt_B5-like_heme/steroid_sf"/>
</dbReference>
<evidence type="ECO:0008006" key="5">
    <source>
        <dbReference type="Google" id="ProtNLM"/>
    </source>
</evidence>
<reference evidence="3" key="1">
    <citation type="submission" date="2025-05" db="UniProtKB">
        <authorList>
            <consortium name="RefSeq"/>
        </authorList>
    </citation>
    <scope>NUCLEOTIDE SEQUENCE [LARGE SCALE GENOMIC DNA]</scope>
    <source>
        <strain evidence="3">14028-0561.14</strain>
    </source>
</reference>
<organism evidence="3 4">
    <name type="scientific">Drosophila kikkawai</name>
    <name type="common">Fruit fly</name>
    <dbReference type="NCBI Taxonomy" id="30033"/>
    <lineage>
        <taxon>Eukaryota</taxon>
        <taxon>Metazoa</taxon>
        <taxon>Ecdysozoa</taxon>
        <taxon>Arthropoda</taxon>
        <taxon>Hexapoda</taxon>
        <taxon>Insecta</taxon>
        <taxon>Pterygota</taxon>
        <taxon>Neoptera</taxon>
        <taxon>Endopterygota</taxon>
        <taxon>Diptera</taxon>
        <taxon>Brachycera</taxon>
        <taxon>Muscomorpha</taxon>
        <taxon>Ephydroidea</taxon>
        <taxon>Drosophilidae</taxon>
        <taxon>Drosophila</taxon>
        <taxon>Sophophora</taxon>
    </lineage>
</organism>
<keyword evidence="3" id="KW-1185">Reference proteome</keyword>
<proteinExistence type="predicted"/>
<name>A0A6P4IHA5_DROKI</name>